<dbReference type="AlphaFoldDB" id="A0A0D2F388"/>
<accession>A0A0D2F388</accession>
<dbReference type="SMART" id="SM00906">
    <property type="entry name" value="Fungal_trans"/>
    <property type="match status" value="1"/>
</dbReference>
<dbReference type="STRING" id="1442368.A0A0D2F388"/>
<dbReference type="GO" id="GO:0006351">
    <property type="term" value="P:DNA-templated transcription"/>
    <property type="evidence" value="ECO:0007669"/>
    <property type="project" value="InterPro"/>
</dbReference>
<sequence>MWSSVLELPTGWMRLHSGIPKETKVGVSHCTFVVVEKSAPIIGALIWTCEKRQYKTRRRARGSVVEPGGSEPSVGLVTRPSDDAQPAPSEATSGESSERHVRVDSSLGLPAGGTSDFVRSRPATNGCDVVEFQDDTLNSSDIDEGDNPGGYSDAMNGSPDKDSTAPFYAGETNVLTFVMDVCQTERPSHYLVPRIAVQTVCQEDLTLLRTKGAFTLPDQSVCDELIRHYFRYVHPFLPILDANRFLVRYQEHGLQQLNLLLLWSVFFAASNFVSPELARKAGFRSRKAMKRDMYQKAKALYDVDYEKDKIVLIQSVILLAYWYVDTEDRTGSWYWIGVAIGLCHSVGLHRNPERLPPSASKSKYPYQSLWKLIWWSCYLRETWISFGLGRPMRINSKDTDLPMPTPEDILLVSGVDRNNRFREYIPASMHVLGRCWIEYLHLSIVLSRILKSHYRPGMLSATTSEIETSQQSLLEYFETRTDTTGMDKDTDVQLFSLQLDLFERNVLIALYRPYILSPPSDLSPSEHKAWRSTIMPRVLEAASSVNLSLIKLSQLGYLSVCQSALIQAISPTMQMHLYEASQANPLSRQVGLQQLDTCMTVLQELRRTYWAADFSIRLFSEARSRMRNRTKRLGNEENPTKVPNGSLGSANGLLDARSSSGPYQEYQISPSSDQPSVDFGFPDPDQDLFSNLELDFFKFTTCEPTHQFDTDWDPEANSLLASQDFLDFVGKNNKAYTPTETDMSFENAEEDGLAR</sequence>
<reference evidence="4 5" key="1">
    <citation type="submission" date="2015-01" db="EMBL/GenBank/DDBJ databases">
        <title>The Genome Sequence of Fonsecaea pedrosoi CBS 271.37.</title>
        <authorList>
            <consortium name="The Broad Institute Genomics Platform"/>
            <person name="Cuomo C."/>
            <person name="de Hoog S."/>
            <person name="Gorbushina A."/>
            <person name="Stielow B."/>
            <person name="Teixiera M."/>
            <person name="Abouelleil A."/>
            <person name="Chapman S.B."/>
            <person name="Priest M."/>
            <person name="Young S.K."/>
            <person name="Wortman J."/>
            <person name="Nusbaum C."/>
            <person name="Birren B."/>
        </authorList>
    </citation>
    <scope>NUCLEOTIDE SEQUENCE [LARGE SCALE GENOMIC DNA]</scope>
    <source>
        <strain evidence="4 5">CBS 271.37</strain>
    </source>
</reference>
<name>A0A0D2F388_9EURO</name>
<organism evidence="4 5">
    <name type="scientific">Fonsecaea pedrosoi CBS 271.37</name>
    <dbReference type="NCBI Taxonomy" id="1442368"/>
    <lineage>
        <taxon>Eukaryota</taxon>
        <taxon>Fungi</taxon>
        <taxon>Dikarya</taxon>
        <taxon>Ascomycota</taxon>
        <taxon>Pezizomycotina</taxon>
        <taxon>Eurotiomycetes</taxon>
        <taxon>Chaetothyriomycetidae</taxon>
        <taxon>Chaetothyriales</taxon>
        <taxon>Herpotrichiellaceae</taxon>
        <taxon>Fonsecaea</taxon>
    </lineage>
</organism>
<evidence type="ECO:0000259" key="3">
    <source>
        <dbReference type="SMART" id="SM00906"/>
    </source>
</evidence>
<feature type="region of interest" description="Disordered" evidence="2">
    <location>
        <begin position="629"/>
        <end position="682"/>
    </location>
</feature>
<feature type="compositionally biased region" description="Polar residues" evidence="2">
    <location>
        <begin position="657"/>
        <end position="675"/>
    </location>
</feature>
<dbReference type="VEuPathDB" id="FungiDB:Z517_04125"/>
<protein>
    <recommendedName>
        <fullName evidence="3">Xylanolytic transcriptional activator regulatory domain-containing protein</fullName>
    </recommendedName>
</protein>
<evidence type="ECO:0000313" key="4">
    <source>
        <dbReference type="EMBL" id="KIW81102.1"/>
    </source>
</evidence>
<dbReference type="PANTHER" id="PTHR47425:SF3">
    <property type="entry name" value="ZN(II)2CYS6 TRANSCRIPTION FACTOR (EUROFUNG)"/>
    <property type="match status" value="1"/>
</dbReference>
<feature type="region of interest" description="Disordered" evidence="2">
    <location>
        <begin position="57"/>
        <end position="158"/>
    </location>
</feature>
<dbReference type="GO" id="GO:0008270">
    <property type="term" value="F:zinc ion binding"/>
    <property type="evidence" value="ECO:0007669"/>
    <property type="project" value="InterPro"/>
</dbReference>
<dbReference type="GeneID" id="25303615"/>
<keyword evidence="1" id="KW-0539">Nucleus</keyword>
<dbReference type="Proteomes" id="UP000053029">
    <property type="component" value="Unassembled WGS sequence"/>
</dbReference>
<keyword evidence="5" id="KW-1185">Reference proteome</keyword>
<proteinExistence type="predicted"/>
<feature type="domain" description="Xylanolytic transcriptional activator regulatory" evidence="3">
    <location>
        <begin position="332"/>
        <end position="410"/>
    </location>
</feature>
<gene>
    <name evidence="4" type="ORF">Z517_04125</name>
</gene>
<dbReference type="Pfam" id="PF04082">
    <property type="entry name" value="Fungal_trans"/>
    <property type="match status" value="1"/>
</dbReference>
<evidence type="ECO:0000313" key="5">
    <source>
        <dbReference type="Proteomes" id="UP000053029"/>
    </source>
</evidence>
<dbReference type="InterPro" id="IPR052761">
    <property type="entry name" value="Fungal_Detox/Toxin_TFs"/>
</dbReference>
<dbReference type="GO" id="GO:0003677">
    <property type="term" value="F:DNA binding"/>
    <property type="evidence" value="ECO:0007669"/>
    <property type="project" value="InterPro"/>
</dbReference>
<dbReference type="PANTHER" id="PTHR47425">
    <property type="entry name" value="FARB-RELATED"/>
    <property type="match status" value="1"/>
</dbReference>
<evidence type="ECO:0000256" key="2">
    <source>
        <dbReference type="SAM" id="MobiDB-lite"/>
    </source>
</evidence>
<dbReference type="CDD" id="cd12148">
    <property type="entry name" value="fungal_TF_MHR"/>
    <property type="match status" value="1"/>
</dbReference>
<dbReference type="EMBL" id="KN846971">
    <property type="protein sequence ID" value="KIW81102.1"/>
    <property type="molecule type" value="Genomic_DNA"/>
</dbReference>
<dbReference type="InterPro" id="IPR007219">
    <property type="entry name" value="XnlR_reg_dom"/>
</dbReference>
<evidence type="ECO:0000256" key="1">
    <source>
        <dbReference type="ARBA" id="ARBA00023242"/>
    </source>
</evidence>
<dbReference type="HOGENOM" id="CLU_006329_3_1_1"/>
<dbReference type="RefSeq" id="XP_013284910.1">
    <property type="nucleotide sequence ID" value="XM_013429456.1"/>
</dbReference>